<feature type="compositionally biased region" description="Pro residues" evidence="3">
    <location>
        <begin position="16"/>
        <end position="28"/>
    </location>
</feature>
<feature type="region of interest" description="Disordered" evidence="3">
    <location>
        <begin position="1"/>
        <end position="46"/>
    </location>
</feature>
<evidence type="ECO:0000313" key="5">
    <source>
        <dbReference type="EMBL" id="GMH65562.1"/>
    </source>
</evidence>
<sequence length="484" mass="54137">MLSKRLHSASTAAPSVLPPEPDPSPPSSPRTSPKSSTSNKSDPPMSSTRKVALIFLTVFLIYIVTPKHVANTVSQAIADPKVPTFQSTLINLLYSPDTALQMLDNECPADRYTIDDLVTMYVSGWESGNGETTTVDAFSWSQIEGLHIDLSKCFHSVQIRDSMSSVSVKDKFMMELAGNSKWMYTNELLSYAGDKTIAAQFGDGKTVLPGPILRKVRDDDIGGILYRAAAWRHFPKDLWMVVYEDSTKWKDKKDMATWRGATTGCTGCYPDRLWANIGDDPRGSNDGAGTAKDSIKSGGYASRAELIRRIPQFEATSKREQFKIDVGVTAYKQKVKELWGHGSYLTRQQQIDAKMIIIAEGNDVATGSKWAMLSTSTVIMSKPGIYSWMMEDRLEPGVHYLEVKWDWSDLEEKVRWCLTNQDECEEIGRMGRRHCPRFYVHKELGEVSPLALNYPIPACVHYVNDLLRLSSHRDGPDEGQDRSA</sequence>
<accession>A0A9W7A4A9</accession>
<evidence type="ECO:0000256" key="3">
    <source>
        <dbReference type="SAM" id="MobiDB-lite"/>
    </source>
</evidence>
<evidence type="ECO:0000313" key="6">
    <source>
        <dbReference type="Proteomes" id="UP001165082"/>
    </source>
</evidence>
<evidence type="ECO:0000256" key="2">
    <source>
        <dbReference type="ARBA" id="ARBA00022679"/>
    </source>
</evidence>
<name>A0A9W7A4A9_9STRA</name>
<dbReference type="InterPro" id="IPR051091">
    <property type="entry name" value="O-Glucosyltr/Glycosyltrsf_90"/>
</dbReference>
<comment type="similarity">
    <text evidence="1">Belongs to the glycosyltransferase 90 family.</text>
</comment>
<evidence type="ECO:0000256" key="1">
    <source>
        <dbReference type="ARBA" id="ARBA00010118"/>
    </source>
</evidence>
<dbReference type="Proteomes" id="UP001165082">
    <property type="component" value="Unassembled WGS sequence"/>
</dbReference>
<evidence type="ECO:0000259" key="4">
    <source>
        <dbReference type="SMART" id="SM00672"/>
    </source>
</evidence>
<keyword evidence="6" id="KW-1185">Reference proteome</keyword>
<feature type="compositionally biased region" description="Low complexity" evidence="3">
    <location>
        <begin position="29"/>
        <end position="44"/>
    </location>
</feature>
<gene>
    <name evidence="5" type="ORF">TrRE_jg9135</name>
</gene>
<protein>
    <recommendedName>
        <fullName evidence="4">Glycosyl transferase CAP10 domain-containing protein</fullName>
    </recommendedName>
</protein>
<dbReference type="InterPro" id="IPR006598">
    <property type="entry name" value="CAP10"/>
</dbReference>
<organism evidence="5 6">
    <name type="scientific">Triparma retinervis</name>
    <dbReference type="NCBI Taxonomy" id="2557542"/>
    <lineage>
        <taxon>Eukaryota</taxon>
        <taxon>Sar</taxon>
        <taxon>Stramenopiles</taxon>
        <taxon>Ochrophyta</taxon>
        <taxon>Bolidophyceae</taxon>
        <taxon>Parmales</taxon>
        <taxon>Triparmaceae</taxon>
        <taxon>Triparma</taxon>
    </lineage>
</organism>
<reference evidence="5" key="1">
    <citation type="submission" date="2022-07" db="EMBL/GenBank/DDBJ databases">
        <title>Genome analysis of Parmales, a sister group of diatoms, reveals the evolutionary specialization of diatoms from phago-mixotrophs to photoautotrophs.</title>
        <authorList>
            <person name="Ban H."/>
            <person name="Sato S."/>
            <person name="Yoshikawa S."/>
            <person name="Kazumasa Y."/>
            <person name="Nakamura Y."/>
            <person name="Ichinomiya M."/>
            <person name="Saitoh K."/>
            <person name="Sato N."/>
            <person name="Blanc-Mathieu R."/>
            <person name="Endo H."/>
            <person name="Kuwata A."/>
            <person name="Ogata H."/>
        </authorList>
    </citation>
    <scope>NUCLEOTIDE SEQUENCE</scope>
</reference>
<feature type="domain" description="Glycosyl transferase CAP10" evidence="4">
    <location>
        <begin position="187"/>
        <end position="448"/>
    </location>
</feature>
<dbReference type="EMBL" id="BRXZ01002584">
    <property type="protein sequence ID" value="GMH65562.1"/>
    <property type="molecule type" value="Genomic_DNA"/>
</dbReference>
<dbReference type="AlphaFoldDB" id="A0A9W7A4A9"/>
<dbReference type="SMART" id="SM00672">
    <property type="entry name" value="CAP10"/>
    <property type="match status" value="1"/>
</dbReference>
<dbReference type="OrthoDB" id="206240at2759"/>
<dbReference type="PANTHER" id="PTHR12203:SF35">
    <property type="entry name" value="PROTEIN O-GLUCOSYLTRANSFERASE 1"/>
    <property type="match status" value="1"/>
</dbReference>
<keyword evidence="2" id="KW-0808">Transferase</keyword>
<dbReference type="PANTHER" id="PTHR12203">
    <property type="entry name" value="KDEL LYS-ASP-GLU-LEU CONTAINING - RELATED"/>
    <property type="match status" value="1"/>
</dbReference>
<comment type="caution">
    <text evidence="5">The sequence shown here is derived from an EMBL/GenBank/DDBJ whole genome shotgun (WGS) entry which is preliminary data.</text>
</comment>
<dbReference type="Pfam" id="PF05686">
    <property type="entry name" value="Glyco_transf_90"/>
    <property type="match status" value="1"/>
</dbReference>
<dbReference type="GO" id="GO:0016740">
    <property type="term" value="F:transferase activity"/>
    <property type="evidence" value="ECO:0007669"/>
    <property type="project" value="UniProtKB-KW"/>
</dbReference>
<proteinExistence type="inferred from homology"/>